<comment type="caution">
    <text evidence="1">The sequence shown here is derived from an EMBL/GenBank/DDBJ whole genome shotgun (WGS) entry which is preliminary data.</text>
</comment>
<keyword evidence="2" id="KW-1185">Reference proteome</keyword>
<organism evidence="1 2">
    <name type="scientific">Leucogyrophana mollusca</name>
    <dbReference type="NCBI Taxonomy" id="85980"/>
    <lineage>
        <taxon>Eukaryota</taxon>
        <taxon>Fungi</taxon>
        <taxon>Dikarya</taxon>
        <taxon>Basidiomycota</taxon>
        <taxon>Agaricomycotina</taxon>
        <taxon>Agaricomycetes</taxon>
        <taxon>Agaricomycetidae</taxon>
        <taxon>Boletales</taxon>
        <taxon>Boletales incertae sedis</taxon>
        <taxon>Leucogyrophana</taxon>
    </lineage>
</organism>
<gene>
    <name evidence="1" type="ORF">BV22DRAFT_1051291</name>
</gene>
<name>A0ACB8AZU1_9AGAM</name>
<evidence type="ECO:0000313" key="1">
    <source>
        <dbReference type="EMBL" id="KAH7919086.1"/>
    </source>
</evidence>
<dbReference type="EMBL" id="MU266696">
    <property type="protein sequence ID" value="KAH7919086.1"/>
    <property type="molecule type" value="Genomic_DNA"/>
</dbReference>
<sequence length="291" mass="31668">MSAVPRSGTTFVSKTSSSLYGALTPRDPLREPYSGDKTTARVQQDRDHRYYMSVSANPTTHRAPAPRSDAAPHVNAFDQSLYPGPHFSSLSSAHFTHNHSHDFPFVNNARPTPDYVNWSSPQTRTSPWVTGSPASASSSGTTPSSSPSPTPSHRGASPYAPTTTLAGSMQTMYLTPPQIVWCDGVMMHKDDLLVEGGNSVWHHVGAGDKQEICCRWEGCGTKLKKESLARHILSTHLSIKSACSNCRTELARDDAWRRHVQRIDACRIANARVTTVHGPNARVVNIPSIAG</sequence>
<proteinExistence type="predicted"/>
<evidence type="ECO:0000313" key="2">
    <source>
        <dbReference type="Proteomes" id="UP000790709"/>
    </source>
</evidence>
<reference evidence="1" key="1">
    <citation type="journal article" date="2021" name="New Phytol.">
        <title>Evolutionary innovations through gain and loss of genes in the ectomycorrhizal Boletales.</title>
        <authorList>
            <person name="Wu G."/>
            <person name="Miyauchi S."/>
            <person name="Morin E."/>
            <person name="Kuo A."/>
            <person name="Drula E."/>
            <person name="Varga T."/>
            <person name="Kohler A."/>
            <person name="Feng B."/>
            <person name="Cao Y."/>
            <person name="Lipzen A."/>
            <person name="Daum C."/>
            <person name="Hundley H."/>
            <person name="Pangilinan J."/>
            <person name="Johnson J."/>
            <person name="Barry K."/>
            <person name="LaButti K."/>
            <person name="Ng V."/>
            <person name="Ahrendt S."/>
            <person name="Min B."/>
            <person name="Choi I.G."/>
            <person name="Park H."/>
            <person name="Plett J.M."/>
            <person name="Magnuson J."/>
            <person name="Spatafora J.W."/>
            <person name="Nagy L.G."/>
            <person name="Henrissat B."/>
            <person name="Grigoriev I.V."/>
            <person name="Yang Z.L."/>
            <person name="Xu J."/>
            <person name="Martin F.M."/>
        </authorList>
    </citation>
    <scope>NUCLEOTIDE SEQUENCE</scope>
    <source>
        <strain evidence="1">KUC20120723A-06</strain>
    </source>
</reference>
<accession>A0ACB8AZU1</accession>
<protein>
    <submittedName>
        <fullName evidence="1">Uncharacterized protein</fullName>
    </submittedName>
</protein>
<dbReference type="Proteomes" id="UP000790709">
    <property type="component" value="Unassembled WGS sequence"/>
</dbReference>